<organism evidence="1 2">
    <name type="scientific">Cyclobacterium amurskyense</name>
    <dbReference type="NCBI Taxonomy" id="320787"/>
    <lineage>
        <taxon>Bacteria</taxon>
        <taxon>Pseudomonadati</taxon>
        <taxon>Bacteroidota</taxon>
        <taxon>Cytophagia</taxon>
        <taxon>Cytophagales</taxon>
        <taxon>Cyclobacteriaceae</taxon>
        <taxon>Cyclobacterium</taxon>
    </lineage>
</organism>
<dbReference type="RefSeq" id="WP_048640152.1">
    <property type="nucleotide sequence ID" value="NZ_CP012040.1"/>
</dbReference>
<dbReference type="OrthoDB" id="20875at2"/>
<sequence length="336" mass="38289">MKASFLLLIVIFLQLTPGFSNESLKDSLEVEKIWDKAPHNAFPDMIRFKGSFYIALREGNNHMPDKSGSIRILKSKNGEDWQSVTLLEEDDRDVREARLSITPEGRIMVLTAVGVYEGGYKILYPMVSFSDTKGENFSSLQKATMDMEPSLDWIWSLTWHKDVGYGIVYQNKVGGWEVHLLKTTDGINFKHVSQLPIDGNPNESTIRFDKEGKMYVLVRREAGDKMGVLAKSDAPYKDWTTKKLTKQLGGPNFLFLDKNTLVMGSRDYRKTGAKTVIHMTDLEGNINKTMDLPSAGDTSYPGMVIYKKKLWFVYYSSHEEKTSIYLTKIPLKELNQ</sequence>
<dbReference type="SUPFAM" id="SSF50939">
    <property type="entry name" value="Sialidases"/>
    <property type="match status" value="1"/>
</dbReference>
<dbReference type="Gene3D" id="2.120.10.10">
    <property type="match status" value="1"/>
</dbReference>
<accession>A0A0H4PMZ7</accession>
<protein>
    <recommendedName>
        <fullName evidence="3">Exo-alpha-sialidase</fullName>
    </recommendedName>
</protein>
<dbReference type="KEGG" id="camu:CA2015_0150"/>
<dbReference type="EMBL" id="CP012040">
    <property type="protein sequence ID" value="AKP49632.1"/>
    <property type="molecule type" value="Genomic_DNA"/>
</dbReference>
<dbReference type="STRING" id="320787.CA2015_0150"/>
<dbReference type="Proteomes" id="UP000036520">
    <property type="component" value="Chromosome"/>
</dbReference>
<evidence type="ECO:0008006" key="3">
    <source>
        <dbReference type="Google" id="ProtNLM"/>
    </source>
</evidence>
<keyword evidence="2" id="KW-1185">Reference proteome</keyword>
<dbReference type="AlphaFoldDB" id="A0A0H4PMZ7"/>
<gene>
    <name evidence="1" type="ORF">CA2015_0150</name>
</gene>
<proteinExistence type="predicted"/>
<evidence type="ECO:0000313" key="2">
    <source>
        <dbReference type="Proteomes" id="UP000036520"/>
    </source>
</evidence>
<reference evidence="1 2" key="1">
    <citation type="submission" date="2015-07" db="EMBL/GenBank/DDBJ databases">
        <authorList>
            <person name="Kim K.M."/>
        </authorList>
    </citation>
    <scope>NUCLEOTIDE SEQUENCE [LARGE SCALE GENOMIC DNA]</scope>
    <source>
        <strain evidence="1 2">KCTC 12363</strain>
    </source>
</reference>
<name>A0A0H4PMZ7_9BACT</name>
<dbReference type="InterPro" id="IPR036278">
    <property type="entry name" value="Sialidase_sf"/>
</dbReference>
<evidence type="ECO:0000313" key="1">
    <source>
        <dbReference type="EMBL" id="AKP49632.1"/>
    </source>
</evidence>